<dbReference type="InterPro" id="IPR014001">
    <property type="entry name" value="Helicase_ATP-bd"/>
</dbReference>
<feature type="domain" description="Helicase ATP-binding" evidence="10">
    <location>
        <begin position="445"/>
        <end position="614"/>
    </location>
</feature>
<dbReference type="Proteomes" id="UP000799753">
    <property type="component" value="Unassembled WGS sequence"/>
</dbReference>
<evidence type="ECO:0000259" key="10">
    <source>
        <dbReference type="PROSITE" id="PS51192"/>
    </source>
</evidence>
<dbReference type="InterPro" id="IPR003593">
    <property type="entry name" value="AAA+_ATPase"/>
</dbReference>
<comment type="catalytic activity">
    <reaction evidence="8">
        <text>ATP + H2O = ADP + phosphate + H(+)</text>
        <dbReference type="Rhea" id="RHEA:13065"/>
        <dbReference type="ChEBI" id="CHEBI:15377"/>
        <dbReference type="ChEBI" id="CHEBI:15378"/>
        <dbReference type="ChEBI" id="CHEBI:30616"/>
        <dbReference type="ChEBI" id="CHEBI:43474"/>
        <dbReference type="ChEBI" id="CHEBI:456216"/>
        <dbReference type="EC" id="3.6.4.13"/>
    </reaction>
</comment>
<dbReference type="PROSITE" id="PS51194">
    <property type="entry name" value="HELICASE_CTER"/>
    <property type="match status" value="1"/>
</dbReference>
<reference evidence="12" key="1">
    <citation type="journal article" date="2020" name="Stud. Mycol.">
        <title>101 Dothideomycetes genomes: a test case for predicting lifestyles and emergence of pathogens.</title>
        <authorList>
            <person name="Haridas S."/>
            <person name="Albert R."/>
            <person name="Binder M."/>
            <person name="Bloem J."/>
            <person name="Labutti K."/>
            <person name="Salamov A."/>
            <person name="Andreopoulos B."/>
            <person name="Baker S."/>
            <person name="Barry K."/>
            <person name="Bills G."/>
            <person name="Bluhm B."/>
            <person name="Cannon C."/>
            <person name="Castanera R."/>
            <person name="Culley D."/>
            <person name="Daum C."/>
            <person name="Ezra D."/>
            <person name="Gonzalez J."/>
            <person name="Henrissat B."/>
            <person name="Kuo A."/>
            <person name="Liang C."/>
            <person name="Lipzen A."/>
            <person name="Lutzoni F."/>
            <person name="Magnuson J."/>
            <person name="Mondo S."/>
            <person name="Nolan M."/>
            <person name="Ohm R."/>
            <person name="Pangilinan J."/>
            <person name="Park H.-J."/>
            <person name="Ramirez L."/>
            <person name="Alfaro M."/>
            <person name="Sun H."/>
            <person name="Tritt A."/>
            <person name="Yoshinaga Y."/>
            <person name="Zwiers L.-H."/>
            <person name="Turgeon B."/>
            <person name="Goodwin S."/>
            <person name="Spatafora J."/>
            <person name="Crous P."/>
            <person name="Grigoriev I."/>
        </authorList>
    </citation>
    <scope>NUCLEOTIDE SEQUENCE</scope>
    <source>
        <strain evidence="12">CBS 473.64</strain>
    </source>
</reference>
<dbReference type="GO" id="GO:0003723">
    <property type="term" value="F:RNA binding"/>
    <property type="evidence" value="ECO:0007669"/>
    <property type="project" value="TreeGrafter"/>
</dbReference>
<keyword evidence="4 12" id="KW-0378">Hydrolase</keyword>
<dbReference type="InterPro" id="IPR011545">
    <property type="entry name" value="DEAD/DEAH_box_helicase_dom"/>
</dbReference>
<feature type="signal peptide" evidence="9">
    <location>
        <begin position="1"/>
        <end position="20"/>
    </location>
</feature>
<dbReference type="Pfam" id="PF00270">
    <property type="entry name" value="DEAD"/>
    <property type="match status" value="1"/>
</dbReference>
<keyword evidence="5" id="KW-0347">Helicase</keyword>
<dbReference type="InterPro" id="IPR011709">
    <property type="entry name" value="DEAD-box_helicase_OB_fold"/>
</dbReference>
<organism evidence="12 13">
    <name type="scientific">Massarina eburnea CBS 473.64</name>
    <dbReference type="NCBI Taxonomy" id="1395130"/>
    <lineage>
        <taxon>Eukaryota</taxon>
        <taxon>Fungi</taxon>
        <taxon>Dikarya</taxon>
        <taxon>Ascomycota</taxon>
        <taxon>Pezizomycotina</taxon>
        <taxon>Dothideomycetes</taxon>
        <taxon>Pleosporomycetidae</taxon>
        <taxon>Pleosporales</taxon>
        <taxon>Massarineae</taxon>
        <taxon>Massarinaceae</taxon>
        <taxon>Massarina</taxon>
    </lineage>
</organism>
<dbReference type="InterPro" id="IPR007502">
    <property type="entry name" value="Helicase-assoc_dom"/>
</dbReference>
<dbReference type="PROSITE" id="PS00690">
    <property type="entry name" value="DEAH_ATP_HELICASE"/>
    <property type="match status" value="1"/>
</dbReference>
<keyword evidence="9" id="KW-0732">Signal</keyword>
<dbReference type="PANTHER" id="PTHR18934">
    <property type="entry name" value="ATP-DEPENDENT RNA HELICASE"/>
    <property type="match status" value="1"/>
</dbReference>
<feature type="domain" description="Helicase C-terminal" evidence="11">
    <location>
        <begin position="639"/>
        <end position="813"/>
    </location>
</feature>
<dbReference type="PROSITE" id="PS51192">
    <property type="entry name" value="HELICASE_ATP_BIND_1"/>
    <property type="match status" value="1"/>
</dbReference>
<evidence type="ECO:0000256" key="5">
    <source>
        <dbReference type="ARBA" id="ARBA00022806"/>
    </source>
</evidence>
<dbReference type="GO" id="GO:0071013">
    <property type="term" value="C:catalytic step 2 spliceosome"/>
    <property type="evidence" value="ECO:0007669"/>
    <property type="project" value="TreeGrafter"/>
</dbReference>
<dbReference type="Gene3D" id="1.20.120.1080">
    <property type="match status" value="1"/>
</dbReference>
<evidence type="ECO:0000256" key="7">
    <source>
        <dbReference type="ARBA" id="ARBA00023187"/>
    </source>
</evidence>
<dbReference type="GO" id="GO:0006397">
    <property type="term" value="P:mRNA processing"/>
    <property type="evidence" value="ECO:0007669"/>
    <property type="project" value="UniProtKB-KW"/>
</dbReference>
<dbReference type="GO" id="GO:0008380">
    <property type="term" value="P:RNA splicing"/>
    <property type="evidence" value="ECO:0007669"/>
    <property type="project" value="UniProtKB-KW"/>
</dbReference>
<dbReference type="InterPro" id="IPR048333">
    <property type="entry name" value="HA2_WH"/>
</dbReference>
<dbReference type="Gene3D" id="3.40.50.300">
    <property type="entry name" value="P-loop containing nucleotide triphosphate hydrolases"/>
    <property type="match status" value="2"/>
</dbReference>
<keyword evidence="7" id="KW-0508">mRNA splicing</keyword>
<dbReference type="CDD" id="cd18791">
    <property type="entry name" value="SF2_C_RHA"/>
    <property type="match status" value="1"/>
</dbReference>
<dbReference type="Pfam" id="PF21010">
    <property type="entry name" value="HA2_C"/>
    <property type="match status" value="1"/>
</dbReference>
<evidence type="ECO:0000256" key="3">
    <source>
        <dbReference type="ARBA" id="ARBA00022741"/>
    </source>
</evidence>
<dbReference type="InterPro" id="IPR002464">
    <property type="entry name" value="DNA/RNA_helicase_DEAH_CS"/>
</dbReference>
<dbReference type="EMBL" id="MU006785">
    <property type="protein sequence ID" value="KAF2640243.1"/>
    <property type="molecule type" value="Genomic_DNA"/>
</dbReference>
<proteinExistence type="predicted"/>
<dbReference type="InterPro" id="IPR027417">
    <property type="entry name" value="P-loop_NTPase"/>
</dbReference>
<evidence type="ECO:0000256" key="2">
    <source>
        <dbReference type="ARBA" id="ARBA00022664"/>
    </source>
</evidence>
<evidence type="ECO:0000256" key="6">
    <source>
        <dbReference type="ARBA" id="ARBA00022840"/>
    </source>
</evidence>
<feature type="chain" id="PRO_5025538434" description="RNA helicase" evidence="9">
    <location>
        <begin position="21"/>
        <end position="1092"/>
    </location>
</feature>
<dbReference type="GO" id="GO:0003724">
    <property type="term" value="F:RNA helicase activity"/>
    <property type="evidence" value="ECO:0007669"/>
    <property type="project" value="UniProtKB-EC"/>
</dbReference>
<protein>
    <recommendedName>
        <fullName evidence="1">RNA helicase</fullName>
        <ecNumber evidence="1">3.6.4.13</ecNumber>
    </recommendedName>
</protein>
<dbReference type="SMART" id="SM00487">
    <property type="entry name" value="DEXDc"/>
    <property type="match status" value="1"/>
</dbReference>
<name>A0A6A6S0P7_9PLEO</name>
<dbReference type="PANTHER" id="PTHR18934:SF83">
    <property type="entry name" value="PRE-MRNA-SPLICING FACTOR ATP-DEPENDENT RNA HELICASE DHX16"/>
    <property type="match status" value="1"/>
</dbReference>
<evidence type="ECO:0000313" key="12">
    <source>
        <dbReference type="EMBL" id="KAF2640243.1"/>
    </source>
</evidence>
<dbReference type="FunFam" id="3.40.50.300:FF:000007">
    <property type="entry name" value="Pre-mRNA-splicing factor ATP-dependent RNA helicase"/>
    <property type="match status" value="1"/>
</dbReference>
<evidence type="ECO:0000256" key="8">
    <source>
        <dbReference type="ARBA" id="ARBA00047984"/>
    </source>
</evidence>
<dbReference type="SMART" id="SM00382">
    <property type="entry name" value="AAA"/>
    <property type="match status" value="1"/>
</dbReference>
<dbReference type="AlphaFoldDB" id="A0A6A6S0P7"/>
<dbReference type="SMART" id="SM00490">
    <property type="entry name" value="HELICc"/>
    <property type="match status" value="1"/>
</dbReference>
<keyword evidence="13" id="KW-1185">Reference proteome</keyword>
<evidence type="ECO:0000256" key="1">
    <source>
        <dbReference type="ARBA" id="ARBA00012552"/>
    </source>
</evidence>
<evidence type="ECO:0000256" key="4">
    <source>
        <dbReference type="ARBA" id="ARBA00022801"/>
    </source>
</evidence>
<evidence type="ECO:0000313" key="13">
    <source>
        <dbReference type="Proteomes" id="UP000799753"/>
    </source>
</evidence>
<sequence length="1092" mass="121209">MLCKLSLLALVAASVETVLAADVPSFKLYAYGTGIKSGLRLFYGDGHAYVGHTAPTFVKEAVNITITANENSTEFVAAPDVTVEWESSPTLYVDTTAGAINPIGFIKQNETLPEGATAIGFGLYGGWAYHRQEESDIQMKFIATPTNETGIYQRCGEMRYDFSSIVTNCNNFPSIGKGAAVFPEKLSGGMTQDMTQGTTSRHHLAIPASKFTFHTTLSTAQHTLYPLRRTSRPFIKTGKPTEDPSSTFPHVLCMSKRPNPEDVSVDSIRLRSRQAYLEKRQQTKLIELERQVAEESEEIRSNPNLSKRELRDFTRNRETLTLAKSRLAIDEGTDGYLLPDAELSQRKEEVLNKRHNEYKTENDLWEEEQSAKAKAAQVQSSSNNVDDYEFVFDPAQEVAFVSDGNFADPKKQALQAQLDAAEHKARSIDEVRKSLPIYAYKDQFVEAVDQHQVIILLGETGSGKSTQAIQFLRQASLDGKLGIDPSLKIACTQPRRVAAMSVAQRVAEEMGVRIGKEVGFQVRFEDKTSENTKLVFMTDGMLLRHCLASPDFADFSVLIIDEAHERTLATDIVLGLLRDITRYRPDLKIIIASATLNAQSFSRFFSDAPIFSVPGRSWPVEIFSSSASEANYLSAAVTTLFQIHISTDEPGDILVFLTGEEEIVAAAQNIEETARKLGSRCKELIVCPIYAALPQEEQMKVFAPTPPKARKVVLSTNIAETSLTIDGIRSVIDCGFQKTDYFHPRTGMQTLVIEPISKASANQRAGRAGRTGPGRCFRLYTKFSFHNELPESTPPQIQRAPLENTCLLLKSLGIEDLINFDFMDPPSPDALIAALESLYEQGAIGADGRLTKLGRQLNEFPMDIRMSKAIVAANKHGCVEEMLTIVAMLPEANSLWISVKDRKVHVEAAKRRFISAEGGDFITLANIYAAWEEAEFSIQFAKENFLQQKTLTRARDVREQIKRLTDRVEVESSSCGLSDHVTIRRALVDGFFSKAARMGRDGQSYRTLKGAGGQSIFIHPSSVCNEPTSRPKWMIFFELVQTSKDFARCVCPIEPAWLAEAAPHVYKQEDLEKLGMDKKISKGKGKVGVDGR</sequence>
<dbReference type="SMART" id="SM00847">
    <property type="entry name" value="HA2"/>
    <property type="match status" value="1"/>
</dbReference>
<dbReference type="Pfam" id="PF00271">
    <property type="entry name" value="Helicase_C"/>
    <property type="match status" value="1"/>
</dbReference>
<gene>
    <name evidence="12" type="ORF">P280DRAFT_507777</name>
</gene>
<dbReference type="GO" id="GO:0016787">
    <property type="term" value="F:hydrolase activity"/>
    <property type="evidence" value="ECO:0007669"/>
    <property type="project" value="UniProtKB-KW"/>
</dbReference>
<evidence type="ECO:0000256" key="9">
    <source>
        <dbReference type="SAM" id="SignalP"/>
    </source>
</evidence>
<dbReference type="GO" id="GO:0005524">
    <property type="term" value="F:ATP binding"/>
    <property type="evidence" value="ECO:0007669"/>
    <property type="project" value="UniProtKB-KW"/>
</dbReference>
<dbReference type="Pfam" id="PF07717">
    <property type="entry name" value="OB_NTP_bind"/>
    <property type="match status" value="1"/>
</dbReference>
<keyword evidence="3" id="KW-0547">Nucleotide-binding</keyword>
<dbReference type="EC" id="3.6.4.13" evidence="1"/>
<keyword evidence="6" id="KW-0067">ATP-binding</keyword>
<accession>A0A6A6S0P7</accession>
<dbReference type="InterPro" id="IPR001650">
    <property type="entry name" value="Helicase_C-like"/>
</dbReference>
<evidence type="ECO:0000259" key="11">
    <source>
        <dbReference type="PROSITE" id="PS51194"/>
    </source>
</evidence>
<dbReference type="Pfam" id="PF04408">
    <property type="entry name" value="WHD_HA2"/>
    <property type="match status" value="1"/>
</dbReference>
<keyword evidence="2" id="KW-0507">mRNA processing</keyword>
<dbReference type="OrthoDB" id="10253254at2759"/>
<dbReference type="SUPFAM" id="SSF52540">
    <property type="entry name" value="P-loop containing nucleoside triphosphate hydrolases"/>
    <property type="match status" value="1"/>
</dbReference>
<dbReference type="FunFam" id="3.40.50.300:FF:000615">
    <property type="entry name" value="pre-mRNA-splicing factor ATP-dependent RNA helicase DEAH7"/>
    <property type="match status" value="1"/>
</dbReference>